<organism evidence="3 4">
    <name type="scientific">Pseudoalteromonas luteoviolacea H33</name>
    <dbReference type="NCBI Taxonomy" id="1365251"/>
    <lineage>
        <taxon>Bacteria</taxon>
        <taxon>Pseudomonadati</taxon>
        <taxon>Pseudomonadota</taxon>
        <taxon>Gammaproteobacteria</taxon>
        <taxon>Alteromonadales</taxon>
        <taxon>Pseudoalteromonadaceae</taxon>
        <taxon>Pseudoalteromonas</taxon>
    </lineage>
</organism>
<evidence type="ECO:0000313" key="3">
    <source>
        <dbReference type="EMBL" id="KZN55858.1"/>
    </source>
</evidence>
<reference evidence="3 4" key="1">
    <citation type="submission" date="2013-07" db="EMBL/GenBank/DDBJ databases">
        <title>Comparative Genomic and Metabolomic Analysis of Twelve Strains of Pseudoalteromonas luteoviolacea.</title>
        <authorList>
            <person name="Vynne N.G."/>
            <person name="Mansson M."/>
            <person name="Gram L."/>
        </authorList>
    </citation>
    <scope>NUCLEOTIDE SEQUENCE [LARGE SCALE GENOMIC DNA]</scope>
    <source>
        <strain evidence="3 4">H33</strain>
    </source>
</reference>
<dbReference type="GO" id="GO:0003677">
    <property type="term" value="F:DNA binding"/>
    <property type="evidence" value="ECO:0007669"/>
    <property type="project" value="InterPro"/>
</dbReference>
<dbReference type="EMBL" id="AUXZ01000006">
    <property type="protein sequence ID" value="KZN55858.1"/>
    <property type="molecule type" value="Genomic_DNA"/>
</dbReference>
<dbReference type="Gene3D" id="3.30.70.1290">
    <property type="entry name" value="Transposase IS200-like"/>
    <property type="match status" value="1"/>
</dbReference>
<dbReference type="InterPro" id="IPR036515">
    <property type="entry name" value="Transposase_17_sf"/>
</dbReference>
<dbReference type="GO" id="GO:0006313">
    <property type="term" value="P:DNA transposition"/>
    <property type="evidence" value="ECO:0007669"/>
    <property type="project" value="InterPro"/>
</dbReference>
<dbReference type="PANTHER" id="PTHR34322:SF2">
    <property type="entry name" value="TRANSPOSASE IS200-LIKE DOMAIN-CONTAINING PROTEIN"/>
    <property type="match status" value="1"/>
</dbReference>
<protein>
    <recommendedName>
        <fullName evidence="2">Transposase IS200-like domain-containing protein</fullName>
    </recommendedName>
</protein>
<dbReference type="PANTHER" id="PTHR34322">
    <property type="entry name" value="TRANSPOSASE, Y1_TNP DOMAIN-CONTAINING"/>
    <property type="match status" value="1"/>
</dbReference>
<dbReference type="InterPro" id="IPR002686">
    <property type="entry name" value="Transposase_17"/>
</dbReference>
<gene>
    <name evidence="3" type="ORF">N476_26300</name>
</gene>
<dbReference type="Proteomes" id="UP000076503">
    <property type="component" value="Unassembled WGS sequence"/>
</dbReference>
<evidence type="ECO:0000256" key="1">
    <source>
        <dbReference type="SAM" id="MobiDB-lite"/>
    </source>
</evidence>
<dbReference type="GO" id="GO:0004803">
    <property type="term" value="F:transposase activity"/>
    <property type="evidence" value="ECO:0007669"/>
    <property type="project" value="InterPro"/>
</dbReference>
<dbReference type="PATRIC" id="fig|1365251.3.peg.225"/>
<proteinExistence type="predicted"/>
<evidence type="ECO:0000259" key="2">
    <source>
        <dbReference type="SMART" id="SM01321"/>
    </source>
</evidence>
<feature type="compositionally biased region" description="Polar residues" evidence="1">
    <location>
        <begin position="217"/>
        <end position="237"/>
    </location>
</feature>
<comment type="caution">
    <text evidence="3">The sequence shown here is derived from an EMBL/GenBank/DDBJ whole genome shotgun (WGS) entry which is preliminary data.</text>
</comment>
<evidence type="ECO:0000313" key="4">
    <source>
        <dbReference type="Proteomes" id="UP000076503"/>
    </source>
</evidence>
<dbReference type="SUPFAM" id="SSF143422">
    <property type="entry name" value="Transposase IS200-like"/>
    <property type="match status" value="1"/>
</dbReference>
<accession>A0A167GNM3</accession>
<dbReference type="AlphaFoldDB" id="A0A167GNM3"/>
<sequence length="333" mass="38432">MEMTRARKALIDLSSTSYYHLIARCVRRAFLCGEDEYTGKNFDHRRTWLVERVKLLSSVFAIEIAAYAIMSNHYHLVVKVNRQQALGWPDNEVISRWYKLSKGSPIIDKQRNGDTLCEAEQLLVSELIEKWRARLYDISWYMKNLNEFIAKKANKEDNCTGKYWEGRYKSQALLDETALLSCMAYVDLNPIRANMANNLEGSDFTSIQERIKHLQKTEGNANDSKQNNEAAHQTKQPKSLKLFGSREHENSIPFSLIDYLELVDWTGRHVHPKKKGFIPKNVPDILVSLRIEEATWLNRVQNYGTHYGNFAGSKTVLRAHAAKNDVSWYKGVG</sequence>
<name>A0A167GNM3_9GAMM</name>
<feature type="region of interest" description="Disordered" evidence="1">
    <location>
        <begin position="216"/>
        <end position="238"/>
    </location>
</feature>
<dbReference type="SMART" id="SM01321">
    <property type="entry name" value="Y1_Tnp"/>
    <property type="match status" value="1"/>
</dbReference>
<feature type="domain" description="Transposase IS200-like" evidence="2">
    <location>
        <begin position="14"/>
        <end position="189"/>
    </location>
</feature>